<dbReference type="RefSeq" id="WP_072559257.1">
    <property type="nucleotide sequence ID" value="NZ_CP018154.1"/>
</dbReference>
<dbReference type="Proteomes" id="UP000242561">
    <property type="component" value="Chromosome"/>
</dbReference>
<organism evidence="1 2">
    <name type="scientific">Sphingorhabdus lutea</name>
    <dbReference type="NCBI Taxonomy" id="1913578"/>
    <lineage>
        <taxon>Bacteria</taxon>
        <taxon>Pseudomonadati</taxon>
        <taxon>Pseudomonadota</taxon>
        <taxon>Alphaproteobacteria</taxon>
        <taxon>Sphingomonadales</taxon>
        <taxon>Sphingomonadaceae</taxon>
        <taxon>Sphingorhabdus</taxon>
    </lineage>
</organism>
<dbReference type="KEGG" id="sphl:LPB140_07210"/>
<protein>
    <submittedName>
        <fullName evidence="1">Uncharacterized protein</fullName>
    </submittedName>
</protein>
<keyword evidence="2" id="KW-1185">Reference proteome</keyword>
<evidence type="ECO:0000313" key="1">
    <source>
        <dbReference type="EMBL" id="APG62607.1"/>
    </source>
</evidence>
<reference evidence="1 2" key="1">
    <citation type="submission" date="2016-11" db="EMBL/GenBank/DDBJ databases">
        <title>Sphingorhabdus sp. LPB0140, isolated from marine environment.</title>
        <authorList>
            <person name="Kim E."/>
            <person name="Yi H."/>
        </authorList>
    </citation>
    <scope>NUCLEOTIDE SEQUENCE [LARGE SCALE GENOMIC DNA]</scope>
    <source>
        <strain evidence="1 2">LPB0140</strain>
    </source>
</reference>
<dbReference type="STRING" id="1913578.LPB140_07210"/>
<dbReference type="EMBL" id="CP018154">
    <property type="protein sequence ID" value="APG62607.1"/>
    <property type="molecule type" value="Genomic_DNA"/>
</dbReference>
<evidence type="ECO:0000313" key="2">
    <source>
        <dbReference type="Proteomes" id="UP000242561"/>
    </source>
</evidence>
<gene>
    <name evidence="1" type="ORF">LPB140_07210</name>
</gene>
<dbReference type="AlphaFoldDB" id="A0A1L3JBT4"/>
<proteinExistence type="predicted"/>
<sequence length="328" mass="37282">MSILSAGPANNIFWDEVVQDLENAALWNMHIADYIFPPASPTFTEQDIANIRQMIQKLCHQAILLLAEQSNLQLSNQMIAHIGLNMIQLFDNIPKNLKNKLVHSAHRLSSYRQIEQNCTPLFDCSSLSKLLDHKDNIVQENAVNLMTAMSRIELNQSVLLSELPIEEAQAMLEISANAIMLQGEDFQKITDNDVRIILTKISKILPVEHCAELLFHQMEIYDEATEIKKICLPLYIVHLAKINQFSFIQNLQILVSSDPKLISLLLCSSNVDMGEAMRLLTHIFVHGEHDDFLYQLSDQYVSITAQQARKILLSYFENSAAYNFEQGA</sequence>
<accession>A0A1L3JBT4</accession>
<name>A0A1L3JBT4_9SPHN</name>